<dbReference type="Gene3D" id="3.90.550.10">
    <property type="entry name" value="Spore Coat Polysaccharide Biosynthesis Protein SpsA, Chain A"/>
    <property type="match status" value="1"/>
</dbReference>
<accession>A0A8I1SG72</accession>
<dbReference type="GO" id="GO:0016740">
    <property type="term" value="F:transferase activity"/>
    <property type="evidence" value="ECO:0007669"/>
    <property type="project" value="UniProtKB-KW"/>
</dbReference>
<dbReference type="EMBL" id="JAEKJW010000001">
    <property type="protein sequence ID" value="MBN8195307.1"/>
    <property type="molecule type" value="Genomic_DNA"/>
</dbReference>
<dbReference type="InterPro" id="IPR001173">
    <property type="entry name" value="Glyco_trans_2-like"/>
</dbReference>
<protein>
    <submittedName>
        <fullName evidence="4">Glycosyltransferase</fullName>
    </submittedName>
</protein>
<feature type="domain" description="Galactosyltransferase C-terminal" evidence="3">
    <location>
        <begin position="177"/>
        <end position="239"/>
    </location>
</feature>
<evidence type="ECO:0000256" key="1">
    <source>
        <dbReference type="ARBA" id="ARBA00022679"/>
    </source>
</evidence>
<proteinExistence type="predicted"/>
<gene>
    <name evidence="4" type="ORF">JF547_02135</name>
</gene>
<organism evidence="4 5">
    <name type="scientific">Thalassospira povalilytica</name>
    <dbReference type="NCBI Taxonomy" id="732237"/>
    <lineage>
        <taxon>Bacteria</taxon>
        <taxon>Pseudomonadati</taxon>
        <taxon>Pseudomonadota</taxon>
        <taxon>Alphaproteobacteria</taxon>
        <taxon>Rhodospirillales</taxon>
        <taxon>Thalassospiraceae</taxon>
        <taxon>Thalassospira</taxon>
    </lineage>
</organism>
<reference evidence="4" key="1">
    <citation type="submission" date="2020-12" db="EMBL/GenBank/DDBJ databases">
        <title>Oil enriched cultivation method for isolating marine PHA-producing bacteria.</title>
        <authorList>
            <person name="Zheng W."/>
            <person name="Yu S."/>
            <person name="Huang Y."/>
        </authorList>
    </citation>
    <scope>NUCLEOTIDE SEQUENCE</scope>
    <source>
        <strain evidence="4">SY-2-3</strain>
    </source>
</reference>
<dbReference type="PANTHER" id="PTHR43685:SF3">
    <property type="entry name" value="SLR2126 PROTEIN"/>
    <property type="match status" value="1"/>
</dbReference>
<dbReference type="InterPro" id="IPR029044">
    <property type="entry name" value="Nucleotide-diphossugar_trans"/>
</dbReference>
<comment type="caution">
    <text evidence="4">The sequence shown here is derived from an EMBL/GenBank/DDBJ whole genome shotgun (WGS) entry which is preliminary data.</text>
</comment>
<dbReference type="InterPro" id="IPR027791">
    <property type="entry name" value="Galactosyl_T_C"/>
</dbReference>
<dbReference type="AlphaFoldDB" id="A0A8I1SG72"/>
<dbReference type="Proteomes" id="UP000664405">
    <property type="component" value="Unassembled WGS sequence"/>
</dbReference>
<dbReference type="InterPro" id="IPR050834">
    <property type="entry name" value="Glycosyltransf_2"/>
</dbReference>
<feature type="domain" description="Glycosyltransferase 2-like" evidence="2">
    <location>
        <begin position="6"/>
        <end position="136"/>
    </location>
</feature>
<keyword evidence="1 4" id="KW-0808">Transferase</keyword>
<sequence>MTSLVSVVVTTYNWPEALSLVLNSLADQKDRNFEIIIADDGSAGATTRVIENFAATCPVPVKHYWHEDSGFRVAKARNGAIAMAKGDLVVFIDGDCCVMPDFVSRHRKAAEAGCFVSGKRVFIKERLTNMLLKRKWAFHKWPRAALFGVSLFGFCNRPFQFIRLPHKGPWLWEHENCWRKAQTCNLAVFKADIDRIHGFDEAYEGHGWEDSDFVLRLLRSGLRRKNVEYCSPVLHLYHDRKIPQRHQTSNAVSNWHLFNEDLLRDQNRFLPSGIAAQSKHPETASSFAAAKEIA</sequence>
<dbReference type="PANTHER" id="PTHR43685">
    <property type="entry name" value="GLYCOSYLTRANSFERASE"/>
    <property type="match status" value="1"/>
</dbReference>
<evidence type="ECO:0000259" key="2">
    <source>
        <dbReference type="Pfam" id="PF00535"/>
    </source>
</evidence>
<name>A0A8I1SG72_9PROT</name>
<evidence type="ECO:0000313" key="4">
    <source>
        <dbReference type="EMBL" id="MBN8195307.1"/>
    </source>
</evidence>
<evidence type="ECO:0000259" key="3">
    <source>
        <dbReference type="Pfam" id="PF02709"/>
    </source>
</evidence>
<dbReference type="Pfam" id="PF02709">
    <property type="entry name" value="Glyco_transf_7C"/>
    <property type="match status" value="1"/>
</dbReference>
<dbReference type="SUPFAM" id="SSF53448">
    <property type="entry name" value="Nucleotide-diphospho-sugar transferases"/>
    <property type="match status" value="1"/>
</dbReference>
<dbReference type="RefSeq" id="WP_206926488.1">
    <property type="nucleotide sequence ID" value="NZ_JAEKJW010000001.1"/>
</dbReference>
<evidence type="ECO:0000313" key="5">
    <source>
        <dbReference type="Proteomes" id="UP000664405"/>
    </source>
</evidence>
<dbReference type="Pfam" id="PF00535">
    <property type="entry name" value="Glycos_transf_2"/>
    <property type="match status" value="1"/>
</dbReference>